<evidence type="ECO:0000256" key="6">
    <source>
        <dbReference type="ARBA" id="ARBA00022777"/>
    </source>
</evidence>
<protein>
    <submittedName>
        <fullName evidence="13">Glycerone kinase</fullName>
    </submittedName>
</protein>
<evidence type="ECO:0000256" key="3">
    <source>
        <dbReference type="ARBA" id="ARBA00008757"/>
    </source>
</evidence>
<dbReference type="InterPro" id="IPR036117">
    <property type="entry name" value="DhaL_dom_sf"/>
</dbReference>
<dbReference type="InterPro" id="IPR050861">
    <property type="entry name" value="Dihydroxyacetone_Kinase"/>
</dbReference>
<dbReference type="InterPro" id="IPR004006">
    <property type="entry name" value="DhaK_dom"/>
</dbReference>
<organism evidence="13 14">
    <name type="scientific">Trichosporon asahii var. asahii (strain CBS 8904)</name>
    <name type="common">Yeast</name>
    <dbReference type="NCBI Taxonomy" id="1220162"/>
    <lineage>
        <taxon>Eukaryota</taxon>
        <taxon>Fungi</taxon>
        <taxon>Dikarya</taxon>
        <taxon>Basidiomycota</taxon>
        <taxon>Agaricomycotina</taxon>
        <taxon>Tremellomycetes</taxon>
        <taxon>Trichosporonales</taxon>
        <taxon>Trichosporonaceae</taxon>
        <taxon>Trichosporon</taxon>
    </lineage>
</organism>
<evidence type="ECO:0000256" key="4">
    <source>
        <dbReference type="ARBA" id="ARBA00022679"/>
    </source>
</evidence>
<evidence type="ECO:0000256" key="7">
    <source>
        <dbReference type="ARBA" id="ARBA00022798"/>
    </source>
</evidence>
<comment type="similarity">
    <text evidence="3">Belongs to the dihydroxyacetone kinase (DAK) family.</text>
</comment>
<evidence type="ECO:0000256" key="2">
    <source>
        <dbReference type="ARBA" id="ARBA00004778"/>
    </source>
</evidence>
<dbReference type="PROSITE" id="PS51481">
    <property type="entry name" value="DHAK"/>
    <property type="match status" value="1"/>
</dbReference>
<evidence type="ECO:0000259" key="12">
    <source>
        <dbReference type="PROSITE" id="PS51481"/>
    </source>
</evidence>
<dbReference type="OrthoDB" id="1724672at2759"/>
<comment type="catalytic activity">
    <reaction evidence="10">
        <text>dihydroxyacetone + ATP = dihydroxyacetone phosphate + ADP + H(+)</text>
        <dbReference type="Rhea" id="RHEA:15773"/>
        <dbReference type="ChEBI" id="CHEBI:15378"/>
        <dbReference type="ChEBI" id="CHEBI:16016"/>
        <dbReference type="ChEBI" id="CHEBI:30616"/>
        <dbReference type="ChEBI" id="CHEBI:57642"/>
        <dbReference type="ChEBI" id="CHEBI:456216"/>
        <dbReference type="EC" id="2.7.1.29"/>
    </reaction>
</comment>
<dbReference type="InParanoid" id="K1VQ75"/>
<dbReference type="STRING" id="1220162.K1VQ75"/>
<comment type="function">
    <text evidence="1">Catalyzes both the phosphorylation of dihydroxyacetone and of glyceraldehyde.</text>
</comment>
<dbReference type="PANTHER" id="PTHR28629:SF4">
    <property type="entry name" value="TRIOKINASE_FMN CYCLASE"/>
    <property type="match status" value="1"/>
</dbReference>
<dbReference type="SUPFAM" id="SSF101473">
    <property type="entry name" value="DhaL-like"/>
    <property type="match status" value="1"/>
</dbReference>
<dbReference type="FunFam" id="1.25.40.340:FF:000002">
    <property type="entry name" value="Dihydroxyacetone kinase, L subunit"/>
    <property type="match status" value="1"/>
</dbReference>
<dbReference type="PROSITE" id="PS51480">
    <property type="entry name" value="DHAL"/>
    <property type="match status" value="1"/>
</dbReference>
<keyword evidence="7" id="KW-0319">Glycerol metabolism</keyword>
<dbReference type="eggNOG" id="KOG2426">
    <property type="taxonomic scope" value="Eukaryota"/>
</dbReference>
<dbReference type="InterPro" id="IPR004007">
    <property type="entry name" value="DhaL_dom"/>
</dbReference>
<dbReference type="FunFam" id="3.30.1180.20:FF:000001">
    <property type="entry name" value="Dihydroxyacetone kinase 1"/>
    <property type="match status" value="1"/>
</dbReference>
<comment type="pathway">
    <text evidence="2">Polyol metabolism; glycerol fermentation; glycerone phosphate from glycerol (oxidative route): step 2/2.</text>
</comment>
<keyword evidence="8" id="KW-0067">ATP-binding</keyword>
<dbReference type="HOGENOM" id="CLU_017054_6_0_1"/>
<dbReference type="GO" id="GO:0050354">
    <property type="term" value="F:triokinase activity"/>
    <property type="evidence" value="ECO:0007669"/>
    <property type="project" value="UniProtKB-EC"/>
</dbReference>
<comment type="caution">
    <text evidence="13">The sequence shown here is derived from an EMBL/GenBank/DDBJ whole genome shotgun (WGS) entry which is preliminary data.</text>
</comment>
<evidence type="ECO:0000256" key="10">
    <source>
        <dbReference type="ARBA" id="ARBA00048898"/>
    </source>
</evidence>
<comment type="catalytic activity">
    <reaction evidence="9">
        <text>D-glyceraldehyde + ATP = D-glyceraldehyde 3-phosphate + ADP + H(+)</text>
        <dbReference type="Rhea" id="RHEA:13941"/>
        <dbReference type="ChEBI" id="CHEBI:15378"/>
        <dbReference type="ChEBI" id="CHEBI:17378"/>
        <dbReference type="ChEBI" id="CHEBI:30616"/>
        <dbReference type="ChEBI" id="CHEBI:59776"/>
        <dbReference type="ChEBI" id="CHEBI:456216"/>
        <dbReference type="EC" id="2.7.1.28"/>
    </reaction>
</comment>
<proteinExistence type="inferred from homology"/>
<dbReference type="GO" id="GO:0004371">
    <property type="term" value="F:glycerone kinase activity"/>
    <property type="evidence" value="ECO:0007669"/>
    <property type="project" value="UniProtKB-EC"/>
</dbReference>
<gene>
    <name evidence="13" type="ORF">A1Q2_06828</name>
</gene>
<evidence type="ECO:0000313" key="13">
    <source>
        <dbReference type="EMBL" id="EKC98857.1"/>
    </source>
</evidence>
<sequence>MAQSQGIPNVELVVVGDDVSVPRSRGKMVGRRCLAGITMVCKIMGAASEEDASFEDLLKLGRSLASNIGSVCTALEHCHVPGRSEFASIPEGRIEIGLGLHNETGVMNVPLPSPESLIETMLDLILNQDDPERAFVPFAPEDVTVLMVNNQGGLSPLELGAVVDETLKQLKERGVEPERVLSGVFMGSMNMPGMSLSVMNVSNVAKDTGLSVDKIISLLDAPHTAPAWPATAGVYPLPEKLRNRPLSERLTEISPEETKESAPKGPALKADPELIRQILQKAAEDVVALEPELTHWDTLVGDGDCGETCAAGARGVLSHLDTLCASDLVSLFRELTEVIDDAMGGTLGAIFSIFLAGLTTSTMAAARQSPQPAVTPQLLGQLAMGGLETLQARTAARVGHRTVMDSLIPFAETLANSGDVKAAAQAARDGGEGTARLTAKLGRAAYVGDREDVDMPPDPGAMAFVAVAEAIAACSQ</sequence>
<evidence type="ECO:0000256" key="8">
    <source>
        <dbReference type="ARBA" id="ARBA00022840"/>
    </source>
</evidence>
<dbReference type="GO" id="GO:0005829">
    <property type="term" value="C:cytosol"/>
    <property type="evidence" value="ECO:0007669"/>
    <property type="project" value="TreeGrafter"/>
</dbReference>
<dbReference type="Proteomes" id="UP000006757">
    <property type="component" value="Unassembled WGS sequence"/>
</dbReference>
<keyword evidence="5" id="KW-0547">Nucleotide-binding</keyword>
<name>K1VQ75_TRIAC</name>
<dbReference type="Gene3D" id="3.40.50.10440">
    <property type="entry name" value="Dihydroxyacetone kinase, domain 1"/>
    <property type="match status" value="1"/>
</dbReference>
<dbReference type="Gene3D" id="1.25.40.340">
    <property type="match status" value="1"/>
</dbReference>
<dbReference type="SUPFAM" id="SSF82549">
    <property type="entry name" value="DAK1/DegV-like"/>
    <property type="match status" value="1"/>
</dbReference>
<dbReference type="UniPathway" id="UPA00617">
    <property type="reaction ID" value="UER00669"/>
</dbReference>
<accession>K1VQ75</accession>
<reference evidence="13 14" key="1">
    <citation type="journal article" date="2012" name="Eukaryot. Cell">
        <title>Genome sequence of the Trichosporon asahii environmental strain CBS 8904.</title>
        <authorList>
            <person name="Yang R.Y."/>
            <person name="Li H.T."/>
            <person name="Zhu H."/>
            <person name="Zhou G.P."/>
            <person name="Wang M."/>
            <person name="Wang L."/>
        </authorList>
    </citation>
    <scope>NUCLEOTIDE SEQUENCE [LARGE SCALE GENOMIC DNA]</scope>
    <source>
        <strain evidence="13 14">CBS 8904</strain>
    </source>
</reference>
<feature type="domain" description="DhaL" evidence="11">
    <location>
        <begin position="273"/>
        <end position="473"/>
    </location>
</feature>
<keyword evidence="4" id="KW-0808">Transferase</keyword>
<dbReference type="Pfam" id="PF02733">
    <property type="entry name" value="Dak1"/>
    <property type="match status" value="1"/>
</dbReference>
<dbReference type="EMBL" id="AMBO01000379">
    <property type="protein sequence ID" value="EKC98857.1"/>
    <property type="molecule type" value="Genomic_DNA"/>
</dbReference>
<evidence type="ECO:0000256" key="9">
    <source>
        <dbReference type="ARBA" id="ARBA00047974"/>
    </source>
</evidence>
<dbReference type="Gene3D" id="3.30.1180.20">
    <property type="entry name" value="Dihydroxyacetone kinase, domain 2"/>
    <property type="match status" value="1"/>
</dbReference>
<dbReference type="AlphaFoldDB" id="K1VQ75"/>
<keyword evidence="6 13" id="KW-0418">Kinase</keyword>
<evidence type="ECO:0000256" key="5">
    <source>
        <dbReference type="ARBA" id="ARBA00022741"/>
    </source>
</evidence>
<feature type="domain" description="DhaK" evidence="12">
    <location>
        <begin position="1"/>
        <end position="228"/>
    </location>
</feature>
<dbReference type="PANTHER" id="PTHR28629">
    <property type="entry name" value="TRIOKINASE/FMN CYCLASE"/>
    <property type="match status" value="1"/>
</dbReference>
<evidence type="ECO:0000313" key="14">
    <source>
        <dbReference type="Proteomes" id="UP000006757"/>
    </source>
</evidence>
<dbReference type="Pfam" id="PF02734">
    <property type="entry name" value="Dak2"/>
    <property type="match status" value="1"/>
</dbReference>
<dbReference type="GO" id="GO:0005524">
    <property type="term" value="F:ATP binding"/>
    <property type="evidence" value="ECO:0007669"/>
    <property type="project" value="UniProtKB-KW"/>
</dbReference>
<dbReference type="GO" id="GO:0019588">
    <property type="term" value="P:anaerobic glycerol catabolic process"/>
    <property type="evidence" value="ECO:0007669"/>
    <property type="project" value="UniProtKB-UniPathway"/>
</dbReference>
<evidence type="ECO:0000259" key="11">
    <source>
        <dbReference type="PROSITE" id="PS51480"/>
    </source>
</evidence>
<dbReference type="OMA" id="TLGNMSG"/>
<evidence type="ECO:0000256" key="1">
    <source>
        <dbReference type="ARBA" id="ARBA00003264"/>
    </source>
</evidence>
<keyword evidence="14" id="KW-1185">Reference proteome</keyword>
<dbReference type="SMART" id="SM01120">
    <property type="entry name" value="Dak2"/>
    <property type="match status" value="1"/>
</dbReference>